<reference evidence="2" key="1">
    <citation type="journal article" date="2020" name="Fungal Divers.">
        <title>Resolving the Mortierellaceae phylogeny through synthesis of multi-gene phylogenetics and phylogenomics.</title>
        <authorList>
            <person name="Vandepol N."/>
            <person name="Liber J."/>
            <person name="Desiro A."/>
            <person name="Na H."/>
            <person name="Kennedy M."/>
            <person name="Barry K."/>
            <person name="Grigoriev I.V."/>
            <person name="Miller A.N."/>
            <person name="O'Donnell K."/>
            <person name="Stajich J.E."/>
            <person name="Bonito G."/>
        </authorList>
    </citation>
    <scope>NUCLEOTIDE SEQUENCE</scope>
    <source>
        <strain evidence="2">NRRL 2591</strain>
    </source>
</reference>
<comment type="caution">
    <text evidence="2">The sequence shown here is derived from an EMBL/GenBank/DDBJ whole genome shotgun (WGS) entry which is preliminary data.</text>
</comment>
<evidence type="ECO:0000313" key="3">
    <source>
        <dbReference type="Proteomes" id="UP000723463"/>
    </source>
</evidence>
<keyword evidence="3" id="KW-1185">Reference proteome</keyword>
<sequence length="106" mass="11715">MQAGLPDSTTFLESPLEWWFPSTDDNNTTLTARIGDLFALEIDENNKFKVAYKRRLSPKSKRIRQYLSPTSKPKPAPTHSSTHPESAPSPSGASSGRPKFPTEPAT</sequence>
<dbReference type="AlphaFoldDB" id="A0A9P6FGD0"/>
<proteinExistence type="predicted"/>
<dbReference type="Proteomes" id="UP000723463">
    <property type="component" value="Unassembled WGS sequence"/>
</dbReference>
<gene>
    <name evidence="2" type="ORF">EC957_001996</name>
</gene>
<protein>
    <submittedName>
        <fullName evidence="2">Uncharacterized protein</fullName>
    </submittedName>
</protein>
<organism evidence="2 3">
    <name type="scientific">Mortierella hygrophila</name>
    <dbReference type="NCBI Taxonomy" id="979708"/>
    <lineage>
        <taxon>Eukaryota</taxon>
        <taxon>Fungi</taxon>
        <taxon>Fungi incertae sedis</taxon>
        <taxon>Mucoromycota</taxon>
        <taxon>Mortierellomycotina</taxon>
        <taxon>Mortierellomycetes</taxon>
        <taxon>Mortierellales</taxon>
        <taxon>Mortierellaceae</taxon>
        <taxon>Mortierella</taxon>
    </lineage>
</organism>
<feature type="compositionally biased region" description="Low complexity" evidence="1">
    <location>
        <begin position="86"/>
        <end position="96"/>
    </location>
</feature>
<feature type="region of interest" description="Disordered" evidence="1">
    <location>
        <begin position="59"/>
        <end position="106"/>
    </location>
</feature>
<evidence type="ECO:0000256" key="1">
    <source>
        <dbReference type="SAM" id="MobiDB-lite"/>
    </source>
</evidence>
<accession>A0A9P6FGD0</accession>
<dbReference type="EMBL" id="JAAAXW010000014">
    <property type="protein sequence ID" value="KAF9549936.1"/>
    <property type="molecule type" value="Genomic_DNA"/>
</dbReference>
<name>A0A9P6FGD0_9FUNG</name>
<evidence type="ECO:0000313" key="2">
    <source>
        <dbReference type="EMBL" id="KAF9549936.1"/>
    </source>
</evidence>